<dbReference type="EMBL" id="CP002857">
    <property type="protein sequence ID" value="AEI08954.1"/>
    <property type="molecule type" value="Genomic_DNA"/>
</dbReference>
<evidence type="ECO:0000313" key="1">
    <source>
        <dbReference type="EMBL" id="AEI08954.1"/>
    </source>
</evidence>
<gene>
    <name evidence="1" type="ordered locus">CRES_0593</name>
</gene>
<name>F8DZ13_CORRG</name>
<dbReference type="AlphaFoldDB" id="F8DZ13"/>
<dbReference type="RefSeq" id="WP_013887979.1">
    <property type="nucleotide sequence ID" value="NC_015673.1"/>
</dbReference>
<accession>F8DZ13</accession>
<sequence length="183" mass="19885">MKEVIFDLLTGLDSPKVRLVVANGNKPVVEKQLVMCFEGERAQAGWHWSVALKGRYQYIPPIAANTNHITEVKGAPDSLRTTGCRLKVVSFSAGKKDLEAILNGISVSIEGFRPHTCERVVETYSYDFSDSAADGSSYSAPAVIEKVANVPELRKTLAGQQAGVAVKRKIASAVRGLNLKRNQ</sequence>
<proteinExistence type="predicted"/>
<dbReference type="Proteomes" id="UP000000492">
    <property type="component" value="Chromosome"/>
</dbReference>
<reference evidence="1 2" key="1">
    <citation type="journal article" date="2012" name="BMC Genomics">
        <title>Complete genome sequence, lifestyle, and multi-drug resistance of the human pathogen Corynebacterium resistens DSM 45100 isolated from blood samples of a leukemia patient.</title>
        <authorList>
            <person name="Schroder J."/>
            <person name="Maus I."/>
            <person name="Meyer K."/>
            <person name="Wordemann S."/>
            <person name="Blom J."/>
            <person name="Jaenicke S."/>
            <person name="Schneider J."/>
            <person name="Trost E."/>
            <person name="Tauch A."/>
        </authorList>
    </citation>
    <scope>NUCLEOTIDE SEQUENCE [LARGE SCALE GENOMIC DNA]</scope>
    <source>
        <strain evidence="2">DSM 45100 / JCM 12819 / CCUG 50093 / GTC 2026 / SICGH 158</strain>
    </source>
</reference>
<dbReference type="KEGG" id="crd:CRES_0593"/>
<evidence type="ECO:0000313" key="2">
    <source>
        <dbReference type="Proteomes" id="UP000000492"/>
    </source>
</evidence>
<dbReference type="HOGENOM" id="CLU_1472856_0_0_11"/>
<protein>
    <submittedName>
        <fullName evidence="1">Uncharacterized protein</fullName>
    </submittedName>
</protein>
<dbReference type="STRING" id="662755.CRES_0593"/>
<organism evidence="1 2">
    <name type="scientific">Corynebacterium resistens (strain DSM 45100 / JCM 12819 / GTC 2026 / SICGH 158)</name>
    <dbReference type="NCBI Taxonomy" id="662755"/>
    <lineage>
        <taxon>Bacteria</taxon>
        <taxon>Bacillati</taxon>
        <taxon>Actinomycetota</taxon>
        <taxon>Actinomycetes</taxon>
        <taxon>Mycobacteriales</taxon>
        <taxon>Corynebacteriaceae</taxon>
        <taxon>Corynebacterium</taxon>
    </lineage>
</organism>
<keyword evidence="2" id="KW-1185">Reference proteome</keyword>